<evidence type="ECO:0000313" key="2">
    <source>
        <dbReference type="Proteomes" id="UP000789738"/>
    </source>
</evidence>
<sequence>MIKKIKFIAQGLIVTLGIGLLPHVPAYALEKSEINTTTSESVSFYESNKESAKTILTEDGTFLTEEEFEMYLSRVSPDEAFVRYDLNTEYGVQTRAAAAVIGIYFVPGIGEFAILATGTVMIAGVLYVSGTAVYNKVKVWQASGAAKETENVIEEVLIN</sequence>
<name>A0AA86JCC1_9CLOT</name>
<accession>A0AA86JCC1</accession>
<gene>
    <name evidence="1" type="ORF">CNEO_10149</name>
</gene>
<comment type="caution">
    <text evidence="1">The sequence shown here is derived from an EMBL/GenBank/DDBJ whole genome shotgun (WGS) entry which is preliminary data.</text>
</comment>
<evidence type="ECO:0000313" key="1">
    <source>
        <dbReference type="EMBL" id="CAG9701615.1"/>
    </source>
</evidence>
<dbReference type="AlphaFoldDB" id="A0AA86JCC1"/>
<dbReference type="EMBL" id="CAKJVE010000001">
    <property type="protein sequence ID" value="CAG9701615.1"/>
    <property type="molecule type" value="Genomic_DNA"/>
</dbReference>
<dbReference type="Proteomes" id="UP000789738">
    <property type="component" value="Unassembled WGS sequence"/>
</dbReference>
<proteinExistence type="predicted"/>
<organism evidence="1 2">
    <name type="scientific">Clostridium neonatale</name>
    <dbReference type="NCBI Taxonomy" id="137838"/>
    <lineage>
        <taxon>Bacteria</taxon>
        <taxon>Bacillati</taxon>
        <taxon>Bacillota</taxon>
        <taxon>Clostridia</taxon>
        <taxon>Eubacteriales</taxon>
        <taxon>Clostridiaceae</taxon>
        <taxon>Clostridium</taxon>
    </lineage>
</organism>
<reference evidence="1" key="1">
    <citation type="submission" date="2021-10" db="EMBL/GenBank/DDBJ databases">
        <authorList>
            <person name="Mesa V."/>
        </authorList>
    </citation>
    <scope>NUCLEOTIDE SEQUENCE</scope>
    <source>
        <strain evidence="1">CC3_PB</strain>
    </source>
</reference>
<dbReference type="RefSeq" id="WP_210887578.1">
    <property type="nucleotide sequence ID" value="NZ_CAKJVE010000001.1"/>
</dbReference>
<protein>
    <submittedName>
        <fullName evidence="1">Uncharacterized protein</fullName>
    </submittedName>
</protein>